<keyword evidence="6 8" id="KW-0808">Transferase</keyword>
<proteinExistence type="inferred from homology"/>
<name>A0ABY9JYB1_9BACI</name>
<dbReference type="PANTHER" id="PTHR45753:SF3">
    <property type="entry name" value="ORNITHINE TRANSCARBAMYLASE, MITOCHONDRIAL"/>
    <property type="match status" value="1"/>
</dbReference>
<dbReference type="GO" id="GO:0004585">
    <property type="term" value="F:ornithine carbamoyltransferase activity"/>
    <property type="evidence" value="ECO:0007669"/>
    <property type="project" value="UniProtKB-EC"/>
</dbReference>
<dbReference type="Gene3D" id="3.40.50.1370">
    <property type="entry name" value="Aspartate/ornithine carbamoyltransferase"/>
    <property type="match status" value="2"/>
</dbReference>
<evidence type="ECO:0000259" key="9">
    <source>
        <dbReference type="Pfam" id="PF00185"/>
    </source>
</evidence>
<dbReference type="HAMAP" id="MF_01109">
    <property type="entry name" value="OTCase"/>
    <property type="match status" value="1"/>
</dbReference>
<comment type="pathway">
    <text evidence="2">Amino-acid biosynthesis; L-arginine biosynthesis; L-arginine from L-ornithine and carbamoyl phosphate: step 1/3.</text>
</comment>
<dbReference type="InterPro" id="IPR024904">
    <property type="entry name" value="OTCase_ArgI"/>
</dbReference>
<evidence type="ECO:0000256" key="5">
    <source>
        <dbReference type="ARBA" id="ARBA00016634"/>
    </source>
</evidence>
<dbReference type="InterPro" id="IPR006131">
    <property type="entry name" value="Asp_carbamoyltransf_Asp/Orn-bd"/>
</dbReference>
<feature type="binding site" evidence="8">
    <location>
        <position position="107"/>
    </location>
    <ligand>
        <name>carbamoyl phosphate</name>
        <dbReference type="ChEBI" id="CHEBI:58228"/>
    </ligand>
</feature>
<dbReference type="NCBIfam" id="NF001986">
    <property type="entry name" value="PRK00779.1"/>
    <property type="match status" value="1"/>
</dbReference>
<dbReference type="Pfam" id="PF00185">
    <property type="entry name" value="OTCace"/>
    <property type="match status" value="1"/>
</dbReference>
<accession>A0ABY9JYB1</accession>
<feature type="binding site" evidence="8">
    <location>
        <begin position="269"/>
        <end position="270"/>
    </location>
    <ligand>
        <name>carbamoyl phosphate</name>
        <dbReference type="ChEBI" id="CHEBI:58228"/>
    </ligand>
</feature>
<dbReference type="InterPro" id="IPR036901">
    <property type="entry name" value="Asp/Orn_carbamoylTrfase_sf"/>
</dbReference>
<evidence type="ECO:0000259" key="10">
    <source>
        <dbReference type="Pfam" id="PF02729"/>
    </source>
</evidence>
<feature type="binding site" evidence="8">
    <location>
        <begin position="134"/>
        <end position="137"/>
    </location>
    <ligand>
        <name>carbamoyl phosphate</name>
        <dbReference type="ChEBI" id="CHEBI:58228"/>
    </ligand>
</feature>
<evidence type="ECO:0000256" key="2">
    <source>
        <dbReference type="ARBA" id="ARBA00004975"/>
    </source>
</evidence>
<organism evidence="11 12">
    <name type="scientific">Bacillus carboniphilus</name>
    <dbReference type="NCBI Taxonomy" id="86663"/>
    <lineage>
        <taxon>Bacteria</taxon>
        <taxon>Bacillati</taxon>
        <taxon>Bacillota</taxon>
        <taxon>Bacilli</taxon>
        <taxon>Bacillales</taxon>
        <taxon>Bacillaceae</taxon>
        <taxon>Bacillus</taxon>
    </lineage>
</organism>
<evidence type="ECO:0000256" key="7">
    <source>
        <dbReference type="ARBA" id="ARBA00048772"/>
    </source>
</evidence>
<evidence type="ECO:0000256" key="1">
    <source>
        <dbReference type="ARBA" id="ARBA00003822"/>
    </source>
</evidence>
<feature type="binding site" evidence="8">
    <location>
        <position position="83"/>
    </location>
    <ligand>
        <name>carbamoyl phosphate</name>
        <dbReference type="ChEBI" id="CHEBI:58228"/>
    </ligand>
</feature>
<evidence type="ECO:0000313" key="11">
    <source>
        <dbReference type="EMBL" id="WLR44382.1"/>
    </source>
</evidence>
<dbReference type="InterPro" id="IPR006132">
    <property type="entry name" value="Asp/Orn_carbamoyltranf_P-bd"/>
</dbReference>
<evidence type="ECO:0000256" key="6">
    <source>
        <dbReference type="ARBA" id="ARBA00022679"/>
    </source>
</evidence>
<dbReference type="RefSeq" id="WP_226542608.1">
    <property type="nucleotide sequence ID" value="NZ_CP129013.1"/>
</dbReference>
<feature type="domain" description="Aspartate/ornithine carbamoyltransferase Asp/Orn-binding" evidence="9">
    <location>
        <begin position="153"/>
        <end position="307"/>
    </location>
</feature>
<dbReference type="NCBIfam" id="TIGR00658">
    <property type="entry name" value="orni_carb_tr"/>
    <property type="match status" value="1"/>
</dbReference>
<comment type="similarity">
    <text evidence="3 8">Belongs to the aspartate/ornithine carbamoyltransferase superfamily. OTCase family.</text>
</comment>
<dbReference type="EC" id="2.1.3.3" evidence="4 8"/>
<dbReference type="PRINTS" id="PR00102">
    <property type="entry name" value="OTCASE"/>
</dbReference>
<dbReference type="PANTHER" id="PTHR45753">
    <property type="entry name" value="ORNITHINE CARBAMOYLTRANSFERASE, MITOCHONDRIAL"/>
    <property type="match status" value="1"/>
</dbReference>
<evidence type="ECO:0000256" key="8">
    <source>
        <dbReference type="HAMAP-Rule" id="MF_01109"/>
    </source>
</evidence>
<feature type="binding site" evidence="8">
    <location>
        <begin position="56"/>
        <end position="59"/>
    </location>
    <ligand>
        <name>carbamoyl phosphate</name>
        <dbReference type="ChEBI" id="CHEBI:58228"/>
    </ligand>
</feature>
<protein>
    <recommendedName>
        <fullName evidence="5 8">Ornithine carbamoyltransferase</fullName>
        <shortName evidence="8">OTCase</shortName>
        <ecNumber evidence="4 8">2.1.3.3</ecNumber>
    </recommendedName>
</protein>
<gene>
    <name evidence="11" type="primary">argF</name>
    <name evidence="11" type="ORF">LC087_18145</name>
</gene>
<evidence type="ECO:0000313" key="12">
    <source>
        <dbReference type="Proteomes" id="UP001197974"/>
    </source>
</evidence>
<feature type="binding site" evidence="8">
    <location>
        <position position="165"/>
    </location>
    <ligand>
        <name>L-ornithine</name>
        <dbReference type="ChEBI" id="CHEBI:46911"/>
    </ligand>
</feature>
<keyword evidence="8" id="KW-0963">Cytoplasm</keyword>
<dbReference type="InterPro" id="IPR002292">
    <property type="entry name" value="Orn/put_carbamltrans"/>
</dbReference>
<sequence length="310" mass="34484">MKTNQELVGRDFLTIDDFSTEEIEFLLYEAAELKKQKGILDVLKGKVLGMIFEKASTRTRVSFEVAMLKLGGHALFLSAKDIQLARGEPIEDTAEVLSRYVDALMIRTFDHRTIKRFAEAASIPVINGLTDTHHPAQVLADLLTMKEQKGRLKDLKVTYFGDGNNVAHSLIEGASKVGMNLTIACPVGYEPDNQIITNAEQTAKQTGATIQVIHDSIEAAKGAEVLITDVWASMGQEKQQKERINVFAPYQVNEDLCKFASDDYIFMHCLPAHRGEEVTETIIDGPHSVIFQEAENRLHVQKALLKSLLS</sequence>
<dbReference type="PROSITE" id="PS00097">
    <property type="entry name" value="CARBAMOYLTRANSFERASE"/>
    <property type="match status" value="1"/>
</dbReference>
<feature type="binding site" evidence="8">
    <location>
        <position position="229"/>
    </location>
    <ligand>
        <name>L-ornithine</name>
        <dbReference type="ChEBI" id="CHEBI:46911"/>
    </ligand>
</feature>
<comment type="catalytic activity">
    <reaction evidence="7 8">
        <text>carbamoyl phosphate + L-ornithine = L-citrulline + phosphate + H(+)</text>
        <dbReference type="Rhea" id="RHEA:19513"/>
        <dbReference type="ChEBI" id="CHEBI:15378"/>
        <dbReference type="ChEBI" id="CHEBI:43474"/>
        <dbReference type="ChEBI" id="CHEBI:46911"/>
        <dbReference type="ChEBI" id="CHEBI:57743"/>
        <dbReference type="ChEBI" id="CHEBI:58228"/>
        <dbReference type="EC" id="2.1.3.3"/>
    </reaction>
</comment>
<dbReference type="EMBL" id="CP129013">
    <property type="protein sequence ID" value="WLR44382.1"/>
    <property type="molecule type" value="Genomic_DNA"/>
</dbReference>
<comment type="function">
    <text evidence="1">Reversibly catalyzes the transfer of the carbamoyl group from carbamoyl phosphate (CP) to the N(epsilon) atom of ornithine (ORN) to produce L-citrulline.</text>
</comment>
<reference evidence="11 12" key="1">
    <citation type="submission" date="2023-06" db="EMBL/GenBank/DDBJ databases">
        <title>Five Gram-positive bacteria isolated from mangrove sediments in Shenzhen, Guangdong, China.</title>
        <authorList>
            <person name="Yu S."/>
            <person name="Zheng W."/>
            <person name="Huang Y."/>
        </authorList>
    </citation>
    <scope>NUCLEOTIDE SEQUENCE [LARGE SCALE GENOMIC DNA]</scope>
    <source>
        <strain evidence="11 12">SaN35-3</strain>
    </source>
</reference>
<feature type="binding site" evidence="8">
    <location>
        <position position="297"/>
    </location>
    <ligand>
        <name>carbamoyl phosphate</name>
        <dbReference type="ChEBI" id="CHEBI:58228"/>
    </ligand>
</feature>
<dbReference type="Pfam" id="PF02729">
    <property type="entry name" value="OTCace_N"/>
    <property type="match status" value="1"/>
</dbReference>
<keyword evidence="12" id="KW-1185">Reference proteome</keyword>
<feature type="domain" description="Aspartate/ornithine carbamoyltransferase carbamoyl-P binding" evidence="10">
    <location>
        <begin position="10"/>
        <end position="147"/>
    </location>
</feature>
<evidence type="ECO:0000256" key="4">
    <source>
        <dbReference type="ARBA" id="ARBA00013007"/>
    </source>
</evidence>
<dbReference type="Proteomes" id="UP001197974">
    <property type="component" value="Chromosome"/>
</dbReference>
<dbReference type="InterPro" id="IPR006130">
    <property type="entry name" value="Asp/Orn_carbamoylTrfase"/>
</dbReference>
<evidence type="ECO:0000256" key="3">
    <source>
        <dbReference type="ARBA" id="ARBA00007805"/>
    </source>
</evidence>
<dbReference type="PRINTS" id="PR00100">
    <property type="entry name" value="AOTCASE"/>
</dbReference>
<dbReference type="SUPFAM" id="SSF53671">
    <property type="entry name" value="Aspartate/ornithine carbamoyltransferase"/>
    <property type="match status" value="1"/>
</dbReference>
<comment type="subcellular location">
    <subcellularLocation>
        <location evidence="8">Cytoplasm</location>
    </subcellularLocation>
</comment>
<feature type="binding site" evidence="8">
    <location>
        <begin position="233"/>
        <end position="234"/>
    </location>
    <ligand>
        <name>L-ornithine</name>
        <dbReference type="ChEBI" id="CHEBI:46911"/>
    </ligand>
</feature>